<dbReference type="Pfam" id="PF00642">
    <property type="entry name" value="zf-CCCH"/>
    <property type="match status" value="1"/>
</dbReference>
<feature type="region of interest" description="Disordered" evidence="3">
    <location>
        <begin position="1"/>
        <end position="26"/>
    </location>
</feature>
<dbReference type="GO" id="GO:0008270">
    <property type="term" value="F:zinc ion binding"/>
    <property type="evidence" value="ECO:0007669"/>
    <property type="project" value="UniProtKB-KW"/>
</dbReference>
<gene>
    <name evidence="5" type="ORF">PPERSA_04690</name>
</gene>
<dbReference type="InterPro" id="IPR045348">
    <property type="entry name" value="CPSF4/Yth1"/>
</dbReference>
<dbReference type="Proteomes" id="UP000054937">
    <property type="component" value="Unassembled WGS sequence"/>
</dbReference>
<dbReference type="SMART" id="SM00356">
    <property type="entry name" value="ZnF_C3H1"/>
    <property type="match status" value="5"/>
</dbReference>
<dbReference type="GO" id="GO:0003723">
    <property type="term" value="F:RNA binding"/>
    <property type="evidence" value="ECO:0007669"/>
    <property type="project" value="InterPro"/>
</dbReference>
<keyword evidence="2" id="KW-0863">Zinc-finger</keyword>
<dbReference type="PANTHER" id="PTHR23102:SF24">
    <property type="entry name" value="CLEAVAGE AND POLYADENYLATION SPECIFICITY FACTOR SUBUNIT 4"/>
    <property type="match status" value="1"/>
</dbReference>
<feature type="domain" description="C3H1-type" evidence="4">
    <location>
        <begin position="57"/>
        <end position="84"/>
    </location>
</feature>
<feature type="zinc finger region" description="C3H1-type" evidence="2">
    <location>
        <begin position="133"/>
        <end position="159"/>
    </location>
</feature>
<evidence type="ECO:0000256" key="3">
    <source>
        <dbReference type="SAM" id="MobiDB-lite"/>
    </source>
</evidence>
<dbReference type="InParanoid" id="A0A0V0R5A5"/>
<accession>A0A0V0R5A5</accession>
<feature type="zinc finger region" description="C3H1-type" evidence="2">
    <location>
        <begin position="57"/>
        <end position="84"/>
    </location>
</feature>
<reference evidence="5 6" key="1">
    <citation type="journal article" date="2015" name="Sci. Rep.">
        <title>Genome of the facultative scuticociliatosis pathogen Pseudocohnilembus persalinus provides insight into its virulence through horizontal gene transfer.</title>
        <authorList>
            <person name="Xiong J."/>
            <person name="Wang G."/>
            <person name="Cheng J."/>
            <person name="Tian M."/>
            <person name="Pan X."/>
            <person name="Warren A."/>
            <person name="Jiang C."/>
            <person name="Yuan D."/>
            <person name="Miao W."/>
        </authorList>
    </citation>
    <scope>NUCLEOTIDE SEQUENCE [LARGE SCALE GENOMIC DNA]</scope>
    <source>
        <strain evidence="5">36N120E</strain>
    </source>
</reference>
<evidence type="ECO:0000259" key="4">
    <source>
        <dbReference type="PROSITE" id="PS50103"/>
    </source>
</evidence>
<keyword evidence="2" id="KW-0862">Zinc</keyword>
<feature type="compositionally biased region" description="Polar residues" evidence="3">
    <location>
        <begin position="14"/>
        <end position="26"/>
    </location>
</feature>
<comment type="caution">
    <text evidence="5">The sequence shown here is derived from an EMBL/GenBank/DDBJ whole genome shotgun (WGS) entry which is preliminary data.</text>
</comment>
<keyword evidence="2" id="KW-0479">Metal-binding</keyword>
<feature type="domain" description="C3H1-type" evidence="4">
    <location>
        <begin position="133"/>
        <end position="159"/>
    </location>
</feature>
<dbReference type="OrthoDB" id="1914176at2759"/>
<feature type="zinc finger region" description="C3H1-type" evidence="2">
    <location>
        <begin position="87"/>
        <end position="112"/>
    </location>
</feature>
<name>A0A0V0R5A5_PSEPJ</name>
<organism evidence="5 6">
    <name type="scientific">Pseudocohnilembus persalinus</name>
    <name type="common">Ciliate</name>
    <dbReference type="NCBI Taxonomy" id="266149"/>
    <lineage>
        <taxon>Eukaryota</taxon>
        <taxon>Sar</taxon>
        <taxon>Alveolata</taxon>
        <taxon>Ciliophora</taxon>
        <taxon>Intramacronucleata</taxon>
        <taxon>Oligohymenophorea</taxon>
        <taxon>Scuticociliatia</taxon>
        <taxon>Philasterida</taxon>
        <taxon>Pseudocohnilembidae</taxon>
        <taxon>Pseudocohnilembus</taxon>
    </lineage>
</organism>
<dbReference type="PANTHER" id="PTHR23102">
    <property type="entry name" value="CLEAVAGE AND POLYADENYLATION SPECIFICITY FACTOR SUBUNIT 4-RELATED"/>
    <property type="match status" value="1"/>
</dbReference>
<protein>
    <recommendedName>
        <fullName evidence="4">C3H1-type domain-containing protein</fullName>
    </recommendedName>
</protein>
<keyword evidence="1" id="KW-0677">Repeat</keyword>
<dbReference type="Gene3D" id="4.10.1000.10">
    <property type="entry name" value="Zinc finger, CCCH-type"/>
    <property type="match status" value="2"/>
</dbReference>
<proteinExistence type="predicted"/>
<dbReference type="AlphaFoldDB" id="A0A0V0R5A5"/>
<dbReference type="EMBL" id="LDAU01000051">
    <property type="protein sequence ID" value="KRX09384.1"/>
    <property type="molecule type" value="Genomic_DNA"/>
</dbReference>
<dbReference type="InterPro" id="IPR000571">
    <property type="entry name" value="Znf_CCCH"/>
</dbReference>
<evidence type="ECO:0000256" key="2">
    <source>
        <dbReference type="PROSITE-ProRule" id="PRU00723"/>
    </source>
</evidence>
<keyword evidence="6" id="KW-1185">Reference proteome</keyword>
<feature type="domain" description="C3H1-type" evidence="4">
    <location>
        <begin position="87"/>
        <end position="112"/>
    </location>
</feature>
<dbReference type="PROSITE" id="PS50103">
    <property type="entry name" value="ZF_C3H1"/>
    <property type="match status" value="3"/>
</dbReference>
<sequence length="213" mass="25147">MAEASQNDLERQDNLNYIQPQNQNMENKYRTPNGLCKKWLHGLDCQSEAQCGFSHDQSKVKECEKQKNGVCIKGTNCNFRHSQQAQYCMYFKKMTQYQCKYKDNCEYRHVYQACRNFDFGFCPDGINCEFEHVQRKLCMDYMYGYCKDGPNCECHHPPLINSEDMDFAQTLYNFYKTKNKQTTVRNPKVINCHTCGIVIHECNEGLMYDESQQ</sequence>
<evidence type="ECO:0000313" key="6">
    <source>
        <dbReference type="Proteomes" id="UP000054937"/>
    </source>
</evidence>
<dbReference type="OMA" id="RNECPYY"/>
<evidence type="ECO:0000313" key="5">
    <source>
        <dbReference type="EMBL" id="KRX09384.1"/>
    </source>
</evidence>
<evidence type="ECO:0000256" key="1">
    <source>
        <dbReference type="ARBA" id="ARBA00022737"/>
    </source>
</evidence>